<organism evidence="1 2">
    <name type="scientific">Hyaloscypha hepaticicola</name>
    <dbReference type="NCBI Taxonomy" id="2082293"/>
    <lineage>
        <taxon>Eukaryota</taxon>
        <taxon>Fungi</taxon>
        <taxon>Dikarya</taxon>
        <taxon>Ascomycota</taxon>
        <taxon>Pezizomycotina</taxon>
        <taxon>Leotiomycetes</taxon>
        <taxon>Helotiales</taxon>
        <taxon>Hyaloscyphaceae</taxon>
        <taxon>Hyaloscypha</taxon>
    </lineage>
</organism>
<reference evidence="1 2" key="1">
    <citation type="submission" date="2016-05" db="EMBL/GenBank/DDBJ databases">
        <title>A degradative enzymes factory behind the ericoid mycorrhizal symbiosis.</title>
        <authorList>
            <consortium name="DOE Joint Genome Institute"/>
            <person name="Martino E."/>
            <person name="Morin E."/>
            <person name="Grelet G."/>
            <person name="Kuo A."/>
            <person name="Kohler A."/>
            <person name="Daghino S."/>
            <person name="Barry K."/>
            <person name="Choi C."/>
            <person name="Cichocki N."/>
            <person name="Clum A."/>
            <person name="Copeland A."/>
            <person name="Hainaut M."/>
            <person name="Haridas S."/>
            <person name="Labutti K."/>
            <person name="Lindquist E."/>
            <person name="Lipzen A."/>
            <person name="Khouja H.-R."/>
            <person name="Murat C."/>
            <person name="Ohm R."/>
            <person name="Olson A."/>
            <person name="Spatafora J."/>
            <person name="Veneault-Fourrey C."/>
            <person name="Henrissat B."/>
            <person name="Grigoriev I."/>
            <person name="Martin F."/>
            <person name="Perotto S."/>
        </authorList>
    </citation>
    <scope>NUCLEOTIDE SEQUENCE [LARGE SCALE GENOMIC DNA]</scope>
    <source>
        <strain evidence="1 2">UAMH 7357</strain>
    </source>
</reference>
<dbReference type="AlphaFoldDB" id="A0A2J6QCV9"/>
<name>A0A2J6QCV9_9HELO</name>
<gene>
    <name evidence="1" type="ORF">NA56DRAFT_700577</name>
</gene>
<accession>A0A2J6QCV9</accession>
<protein>
    <submittedName>
        <fullName evidence="1">Uncharacterized protein</fullName>
    </submittedName>
</protein>
<keyword evidence="2" id="KW-1185">Reference proteome</keyword>
<proteinExistence type="predicted"/>
<dbReference type="EMBL" id="KZ613473">
    <property type="protein sequence ID" value="PMD24104.1"/>
    <property type="molecule type" value="Genomic_DNA"/>
</dbReference>
<sequence length="126" mass="13470">MSTSALSTAPIYIVSVNNTPEVAKKLVDILIKGMSAEFNLVHLANSNTLEGLEFLLESLVVAPQVLICSSQWTSTQQKEVLGLAKTMIPDIKTIAIPPGLNATKGGDAVVEFLREQIIGLDLPSHT</sequence>
<evidence type="ECO:0000313" key="1">
    <source>
        <dbReference type="EMBL" id="PMD24104.1"/>
    </source>
</evidence>
<dbReference type="OrthoDB" id="2772415at2759"/>
<evidence type="ECO:0000313" key="2">
    <source>
        <dbReference type="Proteomes" id="UP000235672"/>
    </source>
</evidence>
<dbReference type="Proteomes" id="UP000235672">
    <property type="component" value="Unassembled WGS sequence"/>
</dbReference>